<protein>
    <recommendedName>
        <fullName evidence="4">DUF4181 domain-containing protein</fullName>
    </recommendedName>
</protein>
<feature type="transmembrane region" description="Helical" evidence="1">
    <location>
        <begin position="6"/>
        <end position="22"/>
    </location>
</feature>
<gene>
    <name evidence="2" type="ORF">CD32_19785</name>
</gene>
<accession>A0A0A3IFJ7</accession>
<evidence type="ECO:0000256" key="1">
    <source>
        <dbReference type="SAM" id="Phobius"/>
    </source>
</evidence>
<comment type="caution">
    <text evidence="2">The sequence shown here is derived from an EMBL/GenBank/DDBJ whole genome shotgun (WGS) entry which is preliminary data.</text>
</comment>
<dbReference type="OrthoDB" id="2968665at2"/>
<keyword evidence="1" id="KW-1133">Transmembrane helix</keyword>
<sequence>MEFIFLIVLVALYQFMFIPVLKKKTGYIRPSEPKIFYDYKTKWQLPFELAVIALCIGGVLLLTPALGLVTSAFVLIAFVIILVTRGILEKRYESDFRHYIVSFSHAIALTIAFAGIFIYALILK</sequence>
<dbReference type="EMBL" id="JPVP01000060">
    <property type="protein sequence ID" value="KGR81598.1"/>
    <property type="molecule type" value="Genomic_DNA"/>
</dbReference>
<reference evidence="2 3" key="1">
    <citation type="submission" date="2014-02" db="EMBL/GenBank/DDBJ databases">
        <title>Draft genome sequence of Lysinibacillus odysseyi NBRC 100172.</title>
        <authorList>
            <person name="Zhang F."/>
            <person name="Wang G."/>
            <person name="Zhang L."/>
        </authorList>
    </citation>
    <scope>NUCLEOTIDE SEQUENCE [LARGE SCALE GENOMIC DNA]</scope>
    <source>
        <strain evidence="2 3">NBRC 100172</strain>
    </source>
</reference>
<evidence type="ECO:0000313" key="2">
    <source>
        <dbReference type="EMBL" id="KGR81598.1"/>
    </source>
</evidence>
<name>A0A0A3IFJ7_9BACI</name>
<evidence type="ECO:0000313" key="3">
    <source>
        <dbReference type="Proteomes" id="UP000030437"/>
    </source>
</evidence>
<proteinExistence type="predicted"/>
<keyword evidence="1" id="KW-0812">Transmembrane</keyword>
<feature type="transmembrane region" description="Helical" evidence="1">
    <location>
        <begin position="100"/>
        <end position="122"/>
    </location>
</feature>
<feature type="transmembrane region" description="Helical" evidence="1">
    <location>
        <begin position="43"/>
        <end position="62"/>
    </location>
</feature>
<keyword evidence="3" id="KW-1185">Reference proteome</keyword>
<dbReference type="AlphaFoldDB" id="A0A0A3IFJ7"/>
<dbReference type="RefSeq" id="WP_036158108.1">
    <property type="nucleotide sequence ID" value="NZ_AVCX01000001.1"/>
</dbReference>
<evidence type="ECO:0008006" key="4">
    <source>
        <dbReference type="Google" id="ProtNLM"/>
    </source>
</evidence>
<dbReference type="Proteomes" id="UP000030437">
    <property type="component" value="Unassembled WGS sequence"/>
</dbReference>
<organism evidence="2 3">
    <name type="scientific">Lysinibacillus odysseyi 34hs-1 = NBRC 100172</name>
    <dbReference type="NCBI Taxonomy" id="1220589"/>
    <lineage>
        <taxon>Bacteria</taxon>
        <taxon>Bacillati</taxon>
        <taxon>Bacillota</taxon>
        <taxon>Bacilli</taxon>
        <taxon>Bacillales</taxon>
        <taxon>Bacillaceae</taxon>
        <taxon>Lysinibacillus</taxon>
    </lineage>
</organism>
<keyword evidence="1" id="KW-0472">Membrane</keyword>
<feature type="transmembrane region" description="Helical" evidence="1">
    <location>
        <begin position="68"/>
        <end position="88"/>
    </location>
</feature>